<feature type="region of interest" description="Disordered" evidence="7">
    <location>
        <begin position="209"/>
        <end position="237"/>
    </location>
</feature>
<keyword evidence="3" id="KW-1003">Cell membrane</keyword>
<evidence type="ECO:0000256" key="5">
    <source>
        <dbReference type="ARBA" id="ARBA00022989"/>
    </source>
</evidence>
<feature type="transmembrane region" description="Helical" evidence="8">
    <location>
        <begin position="336"/>
        <end position="357"/>
    </location>
</feature>
<accession>A0A1Y2G2T7</accession>
<keyword evidence="10" id="KW-1185">Reference proteome</keyword>
<dbReference type="Proteomes" id="UP000193467">
    <property type="component" value="Unassembled WGS sequence"/>
</dbReference>
<name>A0A1Y2G2T7_9BASI</name>
<keyword evidence="5 8" id="KW-1133">Transmembrane helix</keyword>
<comment type="caution">
    <text evidence="9">The sequence shown here is derived from an EMBL/GenBank/DDBJ whole genome shotgun (WGS) entry which is preliminary data.</text>
</comment>
<feature type="transmembrane region" description="Helical" evidence="8">
    <location>
        <begin position="87"/>
        <end position="110"/>
    </location>
</feature>
<dbReference type="GO" id="GO:0015109">
    <property type="term" value="F:chromate transmembrane transporter activity"/>
    <property type="evidence" value="ECO:0007669"/>
    <property type="project" value="InterPro"/>
</dbReference>
<dbReference type="PANTHER" id="PTHR33567">
    <property type="entry name" value="CHROMATE ION TRANSPORTER (EUROFUNG)"/>
    <property type="match status" value="1"/>
</dbReference>
<gene>
    <name evidence="9" type="ORF">BCR35DRAFT_298971</name>
</gene>
<dbReference type="InterPro" id="IPR003370">
    <property type="entry name" value="Chromate_transpt"/>
</dbReference>
<dbReference type="EMBL" id="MCGR01000002">
    <property type="protein sequence ID" value="ORY91695.1"/>
    <property type="molecule type" value="Genomic_DNA"/>
</dbReference>
<feature type="transmembrane region" description="Helical" evidence="8">
    <location>
        <begin position="437"/>
        <end position="457"/>
    </location>
</feature>
<dbReference type="AlphaFoldDB" id="A0A1Y2G2T7"/>
<keyword evidence="6 8" id="KW-0472">Membrane</keyword>
<organism evidence="9 10">
    <name type="scientific">Leucosporidium creatinivorum</name>
    <dbReference type="NCBI Taxonomy" id="106004"/>
    <lineage>
        <taxon>Eukaryota</taxon>
        <taxon>Fungi</taxon>
        <taxon>Dikarya</taxon>
        <taxon>Basidiomycota</taxon>
        <taxon>Pucciniomycotina</taxon>
        <taxon>Microbotryomycetes</taxon>
        <taxon>Leucosporidiales</taxon>
        <taxon>Leucosporidium</taxon>
    </lineage>
</organism>
<evidence type="ECO:0000313" key="10">
    <source>
        <dbReference type="Proteomes" id="UP000193467"/>
    </source>
</evidence>
<sequence>MTSTTTHQGRRSLTARLVETIRFYGPLGFVAFGGPSANIVLIRKIFVQQQQWLDDATFNDLLALGNALPGPAFSQLAFSISALRGGILAALLSFVLLTAPGAIIMIGIGFAVKRIPDTLPPIVFGLFTGLNASAVGLVALAAYQLSKKVITDKTSRLLLFFSATIACCYESQWLYPVLMVAGGSTTIIVDSILAHRARQLARKTLPIRTETPQQVEAPSAEEIEMEVPRPQPAATKTNSIASGVDTSANVLLRRTTTRESKRYPTPPLEEESRQQSRNDTISSMEQQVEPEEEVYFNLSVKGGLAIGASFIVVLIVMLAVRGSIDHNRILDFTTNLLLAGTIIFGGGPVVIPLLRGYTVDPGWVTPRDFLLGFAIIQALPGPVFNFCGFLGVLVVSEAPIAGGALGLLAIFLPGIALKLAFLPLYQKWKTATKVRSILRGLNAAAVGLIFSATYRLFRVGFIQSDPTGATPAIFSSLDRDGFWVSTVAAAFVACESFGCPTPLAILGGAIGGMAWYGVQTTR</sequence>
<evidence type="ECO:0000256" key="6">
    <source>
        <dbReference type="ARBA" id="ARBA00023136"/>
    </source>
</evidence>
<evidence type="ECO:0000256" key="3">
    <source>
        <dbReference type="ARBA" id="ARBA00022475"/>
    </source>
</evidence>
<dbReference type="InParanoid" id="A0A1Y2G2T7"/>
<feature type="transmembrane region" description="Helical" evidence="8">
    <location>
        <begin position="304"/>
        <end position="324"/>
    </location>
</feature>
<comment type="similarity">
    <text evidence="2">Belongs to the chromate ion transporter (CHR) (TC 2.A.51) family.</text>
</comment>
<dbReference type="OrthoDB" id="2160638at2759"/>
<feature type="region of interest" description="Disordered" evidence="7">
    <location>
        <begin position="255"/>
        <end position="286"/>
    </location>
</feature>
<evidence type="ECO:0000313" key="9">
    <source>
        <dbReference type="EMBL" id="ORY91695.1"/>
    </source>
</evidence>
<feature type="compositionally biased region" description="Polar residues" evidence="7">
    <location>
        <begin position="277"/>
        <end position="286"/>
    </location>
</feature>
<dbReference type="Pfam" id="PF02417">
    <property type="entry name" value="Chromate_transp"/>
    <property type="match status" value="2"/>
</dbReference>
<dbReference type="STRING" id="106004.A0A1Y2G2T7"/>
<evidence type="ECO:0000256" key="7">
    <source>
        <dbReference type="SAM" id="MobiDB-lite"/>
    </source>
</evidence>
<feature type="transmembrane region" description="Helical" evidence="8">
    <location>
        <begin position="21"/>
        <end position="41"/>
    </location>
</feature>
<evidence type="ECO:0000256" key="1">
    <source>
        <dbReference type="ARBA" id="ARBA00004651"/>
    </source>
</evidence>
<reference evidence="9 10" key="1">
    <citation type="submission" date="2016-07" db="EMBL/GenBank/DDBJ databases">
        <title>Pervasive Adenine N6-methylation of Active Genes in Fungi.</title>
        <authorList>
            <consortium name="DOE Joint Genome Institute"/>
            <person name="Mondo S.J."/>
            <person name="Dannebaum R.O."/>
            <person name="Kuo R.C."/>
            <person name="Labutti K."/>
            <person name="Haridas S."/>
            <person name="Kuo A."/>
            <person name="Salamov A."/>
            <person name="Ahrendt S.R."/>
            <person name="Lipzen A."/>
            <person name="Sullivan W."/>
            <person name="Andreopoulos W.B."/>
            <person name="Clum A."/>
            <person name="Lindquist E."/>
            <person name="Daum C."/>
            <person name="Ramamoorthy G.K."/>
            <person name="Gryganskyi A."/>
            <person name="Culley D."/>
            <person name="Magnuson J.K."/>
            <person name="James T.Y."/>
            <person name="O'Malley M.A."/>
            <person name="Stajich J.E."/>
            <person name="Spatafora J.W."/>
            <person name="Visel A."/>
            <person name="Grigoriev I.V."/>
        </authorList>
    </citation>
    <scope>NUCLEOTIDE SEQUENCE [LARGE SCALE GENOMIC DNA]</scope>
    <source>
        <strain evidence="9 10">62-1032</strain>
    </source>
</reference>
<feature type="transmembrane region" description="Helical" evidence="8">
    <location>
        <begin position="122"/>
        <end position="145"/>
    </location>
</feature>
<dbReference type="PANTHER" id="PTHR33567:SF3">
    <property type="entry name" value="CHROMATE ION TRANSPORTER (EUROFUNG)"/>
    <property type="match status" value="1"/>
</dbReference>
<comment type="subcellular location">
    <subcellularLocation>
        <location evidence="1">Cell membrane</location>
        <topology evidence="1">Multi-pass membrane protein</topology>
    </subcellularLocation>
</comment>
<feature type="transmembrane region" description="Helical" evidence="8">
    <location>
        <begin position="405"/>
        <end position="425"/>
    </location>
</feature>
<evidence type="ECO:0000256" key="8">
    <source>
        <dbReference type="SAM" id="Phobius"/>
    </source>
</evidence>
<proteinExistence type="inferred from homology"/>
<evidence type="ECO:0000256" key="2">
    <source>
        <dbReference type="ARBA" id="ARBA00005262"/>
    </source>
</evidence>
<feature type="transmembrane region" description="Helical" evidence="8">
    <location>
        <begin position="369"/>
        <end position="393"/>
    </location>
</feature>
<dbReference type="GO" id="GO:0005886">
    <property type="term" value="C:plasma membrane"/>
    <property type="evidence" value="ECO:0007669"/>
    <property type="project" value="UniProtKB-SubCell"/>
</dbReference>
<protein>
    <submittedName>
        <fullName evidence="9">Putative chromate ion transporter</fullName>
    </submittedName>
</protein>
<evidence type="ECO:0000256" key="4">
    <source>
        <dbReference type="ARBA" id="ARBA00022692"/>
    </source>
</evidence>
<keyword evidence="4 8" id="KW-0812">Transmembrane</keyword>
<feature type="transmembrane region" description="Helical" evidence="8">
    <location>
        <begin position="157"/>
        <end position="175"/>
    </location>
</feature>